<evidence type="ECO:0000313" key="2">
    <source>
        <dbReference type="Proteomes" id="UP000059672"/>
    </source>
</evidence>
<dbReference type="PATRIC" id="fig|1622118.3.peg.1087"/>
<proteinExistence type="predicted"/>
<keyword evidence="2" id="KW-1185">Reference proteome</keyword>
<reference evidence="2" key="1">
    <citation type="submission" date="2015-12" db="EMBL/GenBank/DDBJ databases">
        <title>Complete genome sequence of Lutibacter profundus strain LP1.</title>
        <authorList>
            <person name="Wissuwa J."/>
            <person name="Le Moine Bauer S."/>
            <person name="Stokke R."/>
            <person name="Dahle H."/>
            <person name="Steen I.H."/>
        </authorList>
    </citation>
    <scope>NUCLEOTIDE SEQUENCE [LARGE SCALE GENOMIC DNA]</scope>
    <source>
        <strain evidence="2">LP1</strain>
    </source>
</reference>
<dbReference type="STRING" id="1622118.Lupro_05200"/>
<name>A0A109RNA7_9FLAO</name>
<evidence type="ECO:0008006" key="3">
    <source>
        <dbReference type="Google" id="ProtNLM"/>
    </source>
</evidence>
<evidence type="ECO:0000313" key="1">
    <source>
        <dbReference type="EMBL" id="AMC10675.1"/>
    </source>
</evidence>
<dbReference type="AlphaFoldDB" id="A0A109RNA7"/>
<organism evidence="1 2">
    <name type="scientific">Lutibacter profundi</name>
    <dbReference type="NCBI Taxonomy" id="1622118"/>
    <lineage>
        <taxon>Bacteria</taxon>
        <taxon>Pseudomonadati</taxon>
        <taxon>Bacteroidota</taxon>
        <taxon>Flavobacteriia</taxon>
        <taxon>Flavobacteriales</taxon>
        <taxon>Flavobacteriaceae</taxon>
        <taxon>Lutibacter</taxon>
    </lineage>
</organism>
<dbReference type="EMBL" id="CP013355">
    <property type="protein sequence ID" value="AMC10675.1"/>
    <property type="molecule type" value="Genomic_DNA"/>
</dbReference>
<dbReference type="Gene3D" id="3.40.630.30">
    <property type="match status" value="1"/>
</dbReference>
<reference evidence="1 2" key="2">
    <citation type="journal article" date="2016" name="Int. J. Syst. Evol. Microbiol.">
        <title>Lutibacter profundi sp. nov., isolated from a deep-sea hydrothermal system on the Arctic Mid-Ocean Ridge and emended description of the genus Lutibacter.</title>
        <authorList>
            <person name="Le Moine Bauer S."/>
            <person name="Roalkvam I."/>
            <person name="Steen I.H."/>
            <person name="Dahle H."/>
        </authorList>
    </citation>
    <scope>NUCLEOTIDE SEQUENCE [LARGE SCALE GENOMIC DNA]</scope>
    <source>
        <strain evidence="1 2">LP1</strain>
    </source>
</reference>
<dbReference type="Proteomes" id="UP000059672">
    <property type="component" value="Chromosome"/>
</dbReference>
<dbReference type="InterPro" id="IPR016181">
    <property type="entry name" value="Acyl_CoA_acyltransferase"/>
</dbReference>
<dbReference type="OrthoDB" id="1113003at2"/>
<protein>
    <recommendedName>
        <fullName evidence="3">BioF2-like acetyltransferase domain-containing protein</fullName>
    </recommendedName>
</protein>
<sequence>MIHYYKRNEIAIAKYNTCIKNSINSNIYAYSWYLDIVADNWDVLVLNDYEAVMPLPWKRKYFIKYIYPPAWTQQLGVFSKREISEGLIQRFINFIPNKFKKITIQLNSGNGISFLKSKKRINYILPLNNTYKDLLNKYKNNRKQSINIGKKNKLIIKNCLFSELEIIAKENYSHLKISDINYKKLKLLTEYIQKNDKGFLLGVYNKQDKLVGGAIFLKDDKRISYLFSVVTLEGKQLQANSFLIDTLLKKYANSNYIFDFEGSMILGVANFFRSFGAVKETYFLYERPFRLFKSLQF</sequence>
<dbReference type="SUPFAM" id="SSF55729">
    <property type="entry name" value="Acyl-CoA N-acyltransferases (Nat)"/>
    <property type="match status" value="1"/>
</dbReference>
<accession>A0A109RNA7</accession>
<dbReference type="RefSeq" id="WP_068206921.1">
    <property type="nucleotide sequence ID" value="NZ_CP013355.1"/>
</dbReference>
<gene>
    <name evidence="1" type="ORF">Lupro_05200</name>
</gene>
<dbReference type="KEGG" id="lut:Lupro_05200"/>